<dbReference type="CDD" id="cd03789">
    <property type="entry name" value="GT9_LPS_heptosyltransferase"/>
    <property type="match status" value="1"/>
</dbReference>
<evidence type="ECO:0000313" key="4">
    <source>
        <dbReference type="Proteomes" id="UP001053296"/>
    </source>
</evidence>
<dbReference type="InterPro" id="IPR051199">
    <property type="entry name" value="LPS_LOS_Heptosyltrfase"/>
</dbReference>
<evidence type="ECO:0000256" key="2">
    <source>
        <dbReference type="ARBA" id="ARBA00022679"/>
    </source>
</evidence>
<dbReference type="EMBL" id="AP024485">
    <property type="protein sequence ID" value="BCS89179.1"/>
    <property type="molecule type" value="Genomic_DNA"/>
</dbReference>
<reference evidence="3" key="1">
    <citation type="journal article" date="2022" name="Arch. Microbiol.">
        <title>Pseudodesulfovibrio sediminis sp. nov., a mesophilic and neutrophilic sulfate-reducing bacterium isolated from sediment of a brackish lake.</title>
        <authorList>
            <person name="Takahashi A."/>
            <person name="Kojima H."/>
            <person name="Watanabe M."/>
            <person name="Fukui M."/>
        </authorList>
    </citation>
    <scope>NUCLEOTIDE SEQUENCE</scope>
    <source>
        <strain evidence="3">SF6</strain>
    </source>
</reference>
<sequence>MQARTGTLLFPEKGLGKHKKAALLASNALYAMVICHEDDQEYFAGSNRAVRTYAGGNIAPCRNDLDKIATLLLPPEHTPLHVVSESPQIAPFILTALRLLGHTEVVRVWTDDATPQTIPPLPRTPIQSLVIKATGGIGNIVLNTCLVSAALRHGWETWFCPTSDLNAPLDSLFLGHGRDGLHVVNQTELAHMSADICLNIEDHNNREKTDFFHGPYRVGTPGHEPGFAAQFFTNILGVDVDLGDTFIGGAPTELPQSWRDRIVICPGSKVGWDSKRWPHMDALIRRLDNPVVLCRQEDLDAYATLDFLTPITAGNAEYLTTLSLNEAACLLKSARGVIANDCGPAHMAAAAGVPTLMLFGPSSMEKNEHKRTNVRSLNLDLDCQPCQGKDDGPGRLGPGNYGCELNYRCMTELDVGRVLTELGRSVPGL</sequence>
<gene>
    <name evidence="3" type="ORF">PSDVSF_24210</name>
</gene>
<accession>A0ABM7P6M8</accession>
<protein>
    <recommendedName>
        <fullName evidence="5">ADP-heptose:LPS heptosyltransferase</fullName>
    </recommendedName>
</protein>
<evidence type="ECO:0008006" key="5">
    <source>
        <dbReference type="Google" id="ProtNLM"/>
    </source>
</evidence>
<evidence type="ECO:0000256" key="1">
    <source>
        <dbReference type="ARBA" id="ARBA00022676"/>
    </source>
</evidence>
<proteinExistence type="predicted"/>
<dbReference type="PANTHER" id="PTHR30160:SF1">
    <property type="entry name" value="LIPOPOLYSACCHARIDE 1,2-N-ACETYLGLUCOSAMINETRANSFERASE-RELATED"/>
    <property type="match status" value="1"/>
</dbReference>
<keyword evidence="4" id="KW-1185">Reference proteome</keyword>
<dbReference type="RefSeq" id="WP_229591164.1">
    <property type="nucleotide sequence ID" value="NZ_AP024485.1"/>
</dbReference>
<organism evidence="3 4">
    <name type="scientific">Pseudodesulfovibrio sediminis</name>
    <dbReference type="NCBI Taxonomy" id="2810563"/>
    <lineage>
        <taxon>Bacteria</taxon>
        <taxon>Pseudomonadati</taxon>
        <taxon>Thermodesulfobacteriota</taxon>
        <taxon>Desulfovibrionia</taxon>
        <taxon>Desulfovibrionales</taxon>
        <taxon>Desulfovibrionaceae</taxon>
    </lineage>
</organism>
<name>A0ABM7P6M8_9BACT</name>
<dbReference type="Proteomes" id="UP001053296">
    <property type="component" value="Chromosome"/>
</dbReference>
<dbReference type="PANTHER" id="PTHR30160">
    <property type="entry name" value="TETRAACYLDISACCHARIDE 4'-KINASE-RELATED"/>
    <property type="match status" value="1"/>
</dbReference>
<dbReference type="Pfam" id="PF01075">
    <property type="entry name" value="Glyco_transf_9"/>
    <property type="match status" value="1"/>
</dbReference>
<dbReference type="Gene3D" id="3.40.50.2000">
    <property type="entry name" value="Glycogen Phosphorylase B"/>
    <property type="match status" value="1"/>
</dbReference>
<dbReference type="InterPro" id="IPR002201">
    <property type="entry name" value="Glyco_trans_9"/>
</dbReference>
<evidence type="ECO:0000313" key="3">
    <source>
        <dbReference type="EMBL" id="BCS89179.1"/>
    </source>
</evidence>
<keyword evidence="1" id="KW-0328">Glycosyltransferase</keyword>
<dbReference type="SUPFAM" id="SSF53756">
    <property type="entry name" value="UDP-Glycosyltransferase/glycogen phosphorylase"/>
    <property type="match status" value="1"/>
</dbReference>
<keyword evidence="2" id="KW-0808">Transferase</keyword>